<dbReference type="EMBL" id="CM056819">
    <property type="protein sequence ID" value="KAJ8624767.1"/>
    <property type="molecule type" value="Genomic_DNA"/>
</dbReference>
<dbReference type="Proteomes" id="UP001234297">
    <property type="component" value="Chromosome 11"/>
</dbReference>
<name>A0ACC2KVB4_PERAE</name>
<keyword evidence="2" id="KW-1185">Reference proteome</keyword>
<reference evidence="1 2" key="1">
    <citation type="journal article" date="2022" name="Hortic Res">
        <title>A haplotype resolved chromosomal level avocado genome allows analysis of novel avocado genes.</title>
        <authorList>
            <person name="Nath O."/>
            <person name="Fletcher S.J."/>
            <person name="Hayward A."/>
            <person name="Shaw L.M."/>
            <person name="Masouleh A.K."/>
            <person name="Furtado A."/>
            <person name="Henry R.J."/>
            <person name="Mitter N."/>
        </authorList>
    </citation>
    <scope>NUCLEOTIDE SEQUENCE [LARGE SCALE GENOMIC DNA]</scope>
    <source>
        <strain evidence="2">cv. Hass</strain>
    </source>
</reference>
<evidence type="ECO:0000313" key="2">
    <source>
        <dbReference type="Proteomes" id="UP001234297"/>
    </source>
</evidence>
<sequence length="110" mass="11875">MVPNSILVLWLAEGISSFSSSSLASDNIIEEGVVTVVVLEVFDVLKMVVLDIIDEGLKGVEITLLRAICCSDDVEEGVLVIEAELIIDSNDIVQFATNCKVIEGGERIHD</sequence>
<comment type="caution">
    <text evidence="1">The sequence shown here is derived from an EMBL/GenBank/DDBJ whole genome shotgun (WGS) entry which is preliminary data.</text>
</comment>
<protein>
    <submittedName>
        <fullName evidence="1">Uncharacterized protein</fullName>
    </submittedName>
</protein>
<organism evidence="1 2">
    <name type="scientific">Persea americana</name>
    <name type="common">Avocado</name>
    <dbReference type="NCBI Taxonomy" id="3435"/>
    <lineage>
        <taxon>Eukaryota</taxon>
        <taxon>Viridiplantae</taxon>
        <taxon>Streptophyta</taxon>
        <taxon>Embryophyta</taxon>
        <taxon>Tracheophyta</taxon>
        <taxon>Spermatophyta</taxon>
        <taxon>Magnoliopsida</taxon>
        <taxon>Magnoliidae</taxon>
        <taxon>Laurales</taxon>
        <taxon>Lauraceae</taxon>
        <taxon>Persea</taxon>
    </lineage>
</organism>
<accession>A0ACC2KVB4</accession>
<gene>
    <name evidence="1" type="ORF">MRB53_033297</name>
</gene>
<evidence type="ECO:0000313" key="1">
    <source>
        <dbReference type="EMBL" id="KAJ8624767.1"/>
    </source>
</evidence>
<proteinExistence type="predicted"/>